<evidence type="ECO:0000256" key="3">
    <source>
        <dbReference type="ARBA" id="ARBA00022614"/>
    </source>
</evidence>
<feature type="region of interest" description="Disordered" evidence="14">
    <location>
        <begin position="235"/>
        <end position="258"/>
    </location>
</feature>
<dbReference type="PANTHER" id="PTHR48010:SF59">
    <property type="entry name" value="PROTEIN KINASE DOMAIN-CONTAINING PROTEIN"/>
    <property type="match status" value="1"/>
</dbReference>
<feature type="chain" id="PRO_5040487356" description="Protein kinase domain-containing protein" evidence="16">
    <location>
        <begin position="29"/>
        <end position="642"/>
    </location>
</feature>
<keyword evidence="2" id="KW-0597">Phosphoprotein</keyword>
<feature type="transmembrane region" description="Helical" evidence="15">
    <location>
        <begin position="266"/>
        <end position="290"/>
    </location>
</feature>
<dbReference type="Pfam" id="PF00560">
    <property type="entry name" value="LRR_1"/>
    <property type="match status" value="4"/>
</dbReference>
<keyword evidence="7 13" id="KW-0547">Nucleotide-binding</keyword>
<evidence type="ECO:0000256" key="10">
    <source>
        <dbReference type="ARBA" id="ARBA00023136"/>
    </source>
</evidence>
<evidence type="ECO:0000256" key="9">
    <source>
        <dbReference type="ARBA" id="ARBA00022989"/>
    </source>
</evidence>
<dbReference type="InterPro" id="IPR017441">
    <property type="entry name" value="Protein_kinase_ATP_BS"/>
</dbReference>
<dbReference type="InterPro" id="IPR011009">
    <property type="entry name" value="Kinase-like_dom_sf"/>
</dbReference>
<evidence type="ECO:0000259" key="17">
    <source>
        <dbReference type="PROSITE" id="PS50011"/>
    </source>
</evidence>
<protein>
    <recommendedName>
        <fullName evidence="17">Protein kinase domain-containing protein</fullName>
    </recommendedName>
</protein>
<feature type="region of interest" description="Disordered" evidence="14">
    <location>
        <begin position="300"/>
        <end position="320"/>
    </location>
</feature>
<evidence type="ECO:0000256" key="1">
    <source>
        <dbReference type="ARBA" id="ARBA00004167"/>
    </source>
</evidence>
<sequence length="642" mass="69549">MNHPMLLSSFAPTPFLFFLLLLFPLAVADLNSDKQALLDFAATVPHGRKLNWNSTAPVCSPWVGITCSANGTRVVALRLPGVGLTGPIPANTLGKLDALRTLSLRSNRLSGNLPSDVPSLPSLQCLYLQHNNFSGNIPASLSPELTILELSFNSFSGKIPHTIQNLTQLTGLYLQNNSLSGPIPNLNLPRLKHLNLSHNNLNGSIPASLQKFPNSSFVGNSLLCGPPLKQCSPISLSPSPSPSTLPFSPTVPQPHKGSKRKLSTGAIIAIAVGASAVLFLLALTILICCLKKKDSEGGSVLKGKSTGGGRGEKPKEEFESGVQEAEKNKLVFFEGCSFNFDLEDLLRASAEVLGKGSYGTAYKAVLEEGTTVVVKRLKEVVVGKRDFEQQMEIVGRVGHHPNVVPVRAYYYSKDEKLLVYDYIAAGSLSTLLHGNRGTGRTPLDWDSRVKVALGAARGIAHVHSEGGGKFTHGNIKSSNVLLNEDQDGCISDFGLTPLMNIPTTPSRSIGYKAPEVIETRKPTQKSDVYSFGVLLLEMLTGKAPLQSPGHDDIADLPRWVQSVVREEWTAEVFDVELMRYQNIEEEMVQMLQIAMACVVKVPDMRPNMAEVVRMIEEIQPSSSENRPSSEENKSKESSAQTP</sequence>
<evidence type="ECO:0000256" key="14">
    <source>
        <dbReference type="SAM" id="MobiDB-lite"/>
    </source>
</evidence>
<dbReference type="PANTHER" id="PTHR48010">
    <property type="entry name" value="OS05G0588300 PROTEIN"/>
    <property type="match status" value="1"/>
</dbReference>
<dbReference type="FunFam" id="1.10.510.10:FF:000095">
    <property type="entry name" value="protein STRUBBELIG-RECEPTOR FAMILY 8"/>
    <property type="match status" value="1"/>
</dbReference>
<dbReference type="InterPro" id="IPR032675">
    <property type="entry name" value="LRR_dom_sf"/>
</dbReference>
<keyword evidence="8 13" id="KW-0067">ATP-binding</keyword>
<dbReference type="SUPFAM" id="SSF52058">
    <property type="entry name" value="L domain-like"/>
    <property type="match status" value="1"/>
</dbReference>
<dbReference type="PROSITE" id="PS00107">
    <property type="entry name" value="PROTEIN_KINASE_ATP"/>
    <property type="match status" value="1"/>
</dbReference>
<reference evidence="18" key="1">
    <citation type="journal article" date="2023" name="Plant J.">
        <title>The genome of the king protea, Protea cynaroides.</title>
        <authorList>
            <person name="Chang J."/>
            <person name="Duong T.A."/>
            <person name="Schoeman C."/>
            <person name="Ma X."/>
            <person name="Roodt D."/>
            <person name="Barker N."/>
            <person name="Li Z."/>
            <person name="Van de Peer Y."/>
            <person name="Mizrachi E."/>
        </authorList>
    </citation>
    <scope>NUCLEOTIDE SEQUENCE</scope>
    <source>
        <tissue evidence="18">Young leaves</tissue>
    </source>
</reference>
<proteinExistence type="inferred from homology"/>
<evidence type="ECO:0000313" key="19">
    <source>
        <dbReference type="Proteomes" id="UP001141806"/>
    </source>
</evidence>
<dbReference type="OrthoDB" id="69842at2759"/>
<feature type="domain" description="Protein kinase" evidence="17">
    <location>
        <begin position="347"/>
        <end position="618"/>
    </location>
</feature>
<dbReference type="InterPro" id="IPR013210">
    <property type="entry name" value="LRR_N_plant-typ"/>
</dbReference>
<name>A0A9Q0KK88_9MAGN</name>
<dbReference type="InterPro" id="IPR050994">
    <property type="entry name" value="At_inactive_RLKs"/>
</dbReference>
<dbReference type="GO" id="GO:0005524">
    <property type="term" value="F:ATP binding"/>
    <property type="evidence" value="ECO:0007669"/>
    <property type="project" value="UniProtKB-UniRule"/>
</dbReference>
<dbReference type="Proteomes" id="UP001141806">
    <property type="component" value="Unassembled WGS sequence"/>
</dbReference>
<evidence type="ECO:0000256" key="6">
    <source>
        <dbReference type="ARBA" id="ARBA00022737"/>
    </source>
</evidence>
<evidence type="ECO:0000256" key="4">
    <source>
        <dbReference type="ARBA" id="ARBA00022692"/>
    </source>
</evidence>
<comment type="similarity">
    <text evidence="12">Belongs to the protein kinase superfamily.</text>
</comment>
<dbReference type="FunFam" id="3.30.200.20:FF:000307">
    <property type="entry name" value="pollen receptor-like kinase 1"/>
    <property type="match status" value="1"/>
</dbReference>
<keyword evidence="6" id="KW-0677">Repeat</keyword>
<gene>
    <name evidence="18" type="ORF">NE237_004835</name>
</gene>
<keyword evidence="11" id="KW-0675">Receptor</keyword>
<keyword evidence="5 16" id="KW-0732">Signal</keyword>
<evidence type="ECO:0000256" key="16">
    <source>
        <dbReference type="SAM" id="SignalP"/>
    </source>
</evidence>
<evidence type="ECO:0000313" key="18">
    <source>
        <dbReference type="EMBL" id="KAJ4971736.1"/>
    </source>
</evidence>
<feature type="region of interest" description="Disordered" evidence="14">
    <location>
        <begin position="617"/>
        <end position="642"/>
    </location>
</feature>
<keyword evidence="19" id="KW-1185">Reference proteome</keyword>
<feature type="compositionally biased region" description="Low complexity" evidence="14">
    <location>
        <begin position="235"/>
        <end position="250"/>
    </location>
</feature>
<evidence type="ECO:0000256" key="8">
    <source>
        <dbReference type="ARBA" id="ARBA00022840"/>
    </source>
</evidence>
<dbReference type="AlphaFoldDB" id="A0A9Q0KK88"/>
<dbReference type="FunFam" id="3.80.10.10:FF:000431">
    <property type="entry name" value="Leucine-rich repeat receptor-like protein kinase"/>
    <property type="match status" value="1"/>
</dbReference>
<dbReference type="FunFam" id="3.80.10.10:FF:000731">
    <property type="entry name" value="Leucine-rich repeat receptor-like protein kinase"/>
    <property type="match status" value="1"/>
</dbReference>
<keyword evidence="4 15" id="KW-0812">Transmembrane</keyword>
<dbReference type="EMBL" id="JAMYWD010000005">
    <property type="protein sequence ID" value="KAJ4971736.1"/>
    <property type="molecule type" value="Genomic_DNA"/>
</dbReference>
<dbReference type="CDD" id="cd14066">
    <property type="entry name" value="STKc_IRAK"/>
    <property type="match status" value="1"/>
</dbReference>
<comment type="caution">
    <text evidence="18">The sequence shown here is derived from an EMBL/GenBank/DDBJ whole genome shotgun (WGS) entry which is preliminary data.</text>
</comment>
<dbReference type="Pfam" id="PF07714">
    <property type="entry name" value="PK_Tyr_Ser-Thr"/>
    <property type="match status" value="1"/>
</dbReference>
<feature type="compositionally biased region" description="Basic and acidic residues" evidence="14">
    <location>
        <begin position="310"/>
        <end position="320"/>
    </location>
</feature>
<dbReference type="SUPFAM" id="SSF56112">
    <property type="entry name" value="Protein kinase-like (PK-like)"/>
    <property type="match status" value="1"/>
</dbReference>
<comment type="subcellular location">
    <subcellularLocation>
        <location evidence="1">Membrane</location>
        <topology evidence="1">Single-pass membrane protein</topology>
    </subcellularLocation>
</comment>
<feature type="compositionally biased region" description="Basic and acidic residues" evidence="14">
    <location>
        <begin position="627"/>
        <end position="636"/>
    </location>
</feature>
<evidence type="ECO:0000256" key="7">
    <source>
        <dbReference type="ARBA" id="ARBA00022741"/>
    </source>
</evidence>
<evidence type="ECO:0000256" key="11">
    <source>
        <dbReference type="ARBA" id="ARBA00023170"/>
    </source>
</evidence>
<keyword evidence="3" id="KW-0433">Leucine-rich repeat</keyword>
<keyword evidence="10 15" id="KW-0472">Membrane</keyword>
<organism evidence="18 19">
    <name type="scientific">Protea cynaroides</name>
    <dbReference type="NCBI Taxonomy" id="273540"/>
    <lineage>
        <taxon>Eukaryota</taxon>
        <taxon>Viridiplantae</taxon>
        <taxon>Streptophyta</taxon>
        <taxon>Embryophyta</taxon>
        <taxon>Tracheophyta</taxon>
        <taxon>Spermatophyta</taxon>
        <taxon>Magnoliopsida</taxon>
        <taxon>Proteales</taxon>
        <taxon>Proteaceae</taxon>
        <taxon>Protea</taxon>
    </lineage>
</organism>
<dbReference type="PROSITE" id="PS50011">
    <property type="entry name" value="PROTEIN_KINASE_DOM"/>
    <property type="match status" value="1"/>
</dbReference>
<dbReference type="Gene3D" id="1.10.510.10">
    <property type="entry name" value="Transferase(Phosphotransferase) domain 1"/>
    <property type="match status" value="1"/>
</dbReference>
<evidence type="ECO:0000256" key="13">
    <source>
        <dbReference type="PROSITE-ProRule" id="PRU10141"/>
    </source>
</evidence>
<evidence type="ECO:0000256" key="5">
    <source>
        <dbReference type="ARBA" id="ARBA00022729"/>
    </source>
</evidence>
<dbReference type="Pfam" id="PF08263">
    <property type="entry name" value="LRRNT_2"/>
    <property type="match status" value="1"/>
</dbReference>
<keyword evidence="9 15" id="KW-1133">Transmembrane helix</keyword>
<dbReference type="Gene3D" id="3.80.10.10">
    <property type="entry name" value="Ribonuclease Inhibitor"/>
    <property type="match status" value="2"/>
</dbReference>
<evidence type="ECO:0000256" key="2">
    <source>
        <dbReference type="ARBA" id="ARBA00022553"/>
    </source>
</evidence>
<feature type="binding site" evidence="13">
    <location>
        <position position="384"/>
    </location>
    <ligand>
        <name>ATP</name>
        <dbReference type="ChEBI" id="CHEBI:30616"/>
    </ligand>
</feature>
<evidence type="ECO:0000256" key="12">
    <source>
        <dbReference type="ARBA" id="ARBA00038349"/>
    </source>
</evidence>
<dbReference type="GO" id="GO:0004672">
    <property type="term" value="F:protein kinase activity"/>
    <property type="evidence" value="ECO:0007669"/>
    <property type="project" value="InterPro"/>
</dbReference>
<evidence type="ECO:0000256" key="15">
    <source>
        <dbReference type="SAM" id="Phobius"/>
    </source>
</evidence>
<dbReference type="InterPro" id="IPR000719">
    <property type="entry name" value="Prot_kinase_dom"/>
</dbReference>
<dbReference type="InterPro" id="IPR001611">
    <property type="entry name" value="Leu-rich_rpt"/>
</dbReference>
<accession>A0A9Q0KK88</accession>
<feature type="signal peptide" evidence="16">
    <location>
        <begin position="1"/>
        <end position="28"/>
    </location>
</feature>
<dbReference type="GO" id="GO:0016020">
    <property type="term" value="C:membrane"/>
    <property type="evidence" value="ECO:0007669"/>
    <property type="project" value="UniProtKB-SubCell"/>
</dbReference>
<dbReference type="Gene3D" id="3.30.200.20">
    <property type="entry name" value="Phosphorylase Kinase, domain 1"/>
    <property type="match status" value="1"/>
</dbReference>
<dbReference type="InterPro" id="IPR001245">
    <property type="entry name" value="Ser-Thr/Tyr_kinase_cat_dom"/>
</dbReference>